<dbReference type="STRING" id="27342.A0A0H2RGQ0"/>
<dbReference type="InterPro" id="IPR051179">
    <property type="entry name" value="WD_repeat_multifunction"/>
</dbReference>
<reference evidence="4 5" key="1">
    <citation type="submission" date="2015-04" db="EMBL/GenBank/DDBJ databases">
        <title>Complete genome sequence of Schizopora paradoxa KUC8140, a cosmopolitan wood degrader in East Asia.</title>
        <authorList>
            <consortium name="DOE Joint Genome Institute"/>
            <person name="Min B."/>
            <person name="Park H."/>
            <person name="Jang Y."/>
            <person name="Kim J.-J."/>
            <person name="Kim K.H."/>
            <person name="Pangilinan J."/>
            <person name="Lipzen A."/>
            <person name="Riley R."/>
            <person name="Grigoriev I.V."/>
            <person name="Spatafora J.W."/>
            <person name="Choi I.-G."/>
        </authorList>
    </citation>
    <scope>NUCLEOTIDE SEQUENCE [LARGE SCALE GENOMIC DNA]</scope>
    <source>
        <strain evidence="4 5">KUC8140</strain>
    </source>
</reference>
<dbReference type="AlphaFoldDB" id="A0A0H2RGQ0"/>
<evidence type="ECO:0000256" key="2">
    <source>
        <dbReference type="ARBA" id="ARBA00022737"/>
    </source>
</evidence>
<feature type="repeat" description="WD" evidence="3">
    <location>
        <begin position="5"/>
        <end position="46"/>
    </location>
</feature>
<sequence>LCHELAGHSAGIECMAISMDGLTLSSSNNDTFVIIWNIKTGEAVQKINKAYHVVISSIVWIVLNDSTEPAFVFGCADGSLHLYKKQTCQRMFEFIAMETCHNSAVESLAFNPIHCRLASIGGDFPQVWKLTAAGTMALISNSTEQKPLVARNIFFCDDGASIVVCYLESQELMCLSIEPWAVKWSKTIPTRIGNACFCSNDGSYIYIANLTNIVDQYKFPTLERVQSFPHAIEIKRPVQVSTTALGAWVVAGGDAGFACIFDRRTGQLVQRLDHSKCEYIYTCCTVISALSDSCST</sequence>
<accession>A0A0H2RGQ0</accession>
<dbReference type="OrthoDB" id="3238562at2759"/>
<protein>
    <submittedName>
        <fullName evidence="4">WD40 repeat-like protein</fullName>
    </submittedName>
</protein>
<keyword evidence="1 3" id="KW-0853">WD repeat</keyword>
<keyword evidence="2" id="KW-0677">Repeat</keyword>
<dbReference type="EMBL" id="KQ086719">
    <property type="protein sequence ID" value="KLO04086.1"/>
    <property type="molecule type" value="Genomic_DNA"/>
</dbReference>
<name>A0A0H2RGQ0_9AGAM</name>
<dbReference type="SUPFAM" id="SSF50978">
    <property type="entry name" value="WD40 repeat-like"/>
    <property type="match status" value="1"/>
</dbReference>
<evidence type="ECO:0000256" key="3">
    <source>
        <dbReference type="PROSITE-ProRule" id="PRU00221"/>
    </source>
</evidence>
<dbReference type="SMART" id="SM00320">
    <property type="entry name" value="WD40"/>
    <property type="match status" value="2"/>
</dbReference>
<keyword evidence="5" id="KW-1185">Reference proteome</keyword>
<dbReference type="Gene3D" id="2.130.10.10">
    <property type="entry name" value="YVTN repeat-like/Quinoprotein amine dehydrogenase"/>
    <property type="match status" value="1"/>
</dbReference>
<dbReference type="Proteomes" id="UP000053477">
    <property type="component" value="Unassembled WGS sequence"/>
</dbReference>
<dbReference type="InterPro" id="IPR015943">
    <property type="entry name" value="WD40/YVTN_repeat-like_dom_sf"/>
</dbReference>
<dbReference type="PANTHER" id="PTHR19857:SF8">
    <property type="entry name" value="ANGIO-ASSOCIATED MIGRATORY CELL PROTEIN"/>
    <property type="match status" value="1"/>
</dbReference>
<dbReference type="InterPro" id="IPR036322">
    <property type="entry name" value="WD40_repeat_dom_sf"/>
</dbReference>
<dbReference type="Pfam" id="PF00400">
    <property type="entry name" value="WD40"/>
    <property type="match status" value="1"/>
</dbReference>
<proteinExistence type="predicted"/>
<dbReference type="PROSITE" id="PS50082">
    <property type="entry name" value="WD_REPEATS_2"/>
    <property type="match status" value="1"/>
</dbReference>
<dbReference type="InParanoid" id="A0A0H2RGQ0"/>
<evidence type="ECO:0000313" key="4">
    <source>
        <dbReference type="EMBL" id="KLO04086.1"/>
    </source>
</evidence>
<dbReference type="InterPro" id="IPR001680">
    <property type="entry name" value="WD40_rpt"/>
</dbReference>
<organism evidence="4 5">
    <name type="scientific">Schizopora paradoxa</name>
    <dbReference type="NCBI Taxonomy" id="27342"/>
    <lineage>
        <taxon>Eukaryota</taxon>
        <taxon>Fungi</taxon>
        <taxon>Dikarya</taxon>
        <taxon>Basidiomycota</taxon>
        <taxon>Agaricomycotina</taxon>
        <taxon>Agaricomycetes</taxon>
        <taxon>Hymenochaetales</taxon>
        <taxon>Schizoporaceae</taxon>
        <taxon>Schizopora</taxon>
    </lineage>
</organism>
<dbReference type="PROSITE" id="PS50294">
    <property type="entry name" value="WD_REPEATS_REGION"/>
    <property type="match status" value="1"/>
</dbReference>
<dbReference type="PROSITE" id="PS00678">
    <property type="entry name" value="WD_REPEATS_1"/>
    <property type="match status" value="1"/>
</dbReference>
<dbReference type="InterPro" id="IPR019775">
    <property type="entry name" value="WD40_repeat_CS"/>
</dbReference>
<gene>
    <name evidence="4" type="ORF">SCHPADRAFT_841042</name>
</gene>
<dbReference type="PANTHER" id="PTHR19857">
    <property type="entry name" value="MITOCHONDRIAL DIVISION PROTEIN 1-RELATED"/>
    <property type="match status" value="1"/>
</dbReference>
<evidence type="ECO:0000313" key="5">
    <source>
        <dbReference type="Proteomes" id="UP000053477"/>
    </source>
</evidence>
<feature type="non-terminal residue" evidence="4">
    <location>
        <position position="1"/>
    </location>
</feature>
<evidence type="ECO:0000256" key="1">
    <source>
        <dbReference type="ARBA" id="ARBA00022574"/>
    </source>
</evidence>